<evidence type="ECO:0000313" key="10">
    <source>
        <dbReference type="EMBL" id="PKA53785.1"/>
    </source>
</evidence>
<protein>
    <recommendedName>
        <fullName evidence="9">DDE Tnp4 domain-containing protein</fullName>
    </recommendedName>
</protein>
<comment type="subcellular location">
    <subcellularLocation>
        <location evidence="2">Nucleus</location>
    </subcellularLocation>
</comment>
<evidence type="ECO:0000256" key="8">
    <source>
        <dbReference type="SAM" id="MobiDB-lite"/>
    </source>
</evidence>
<dbReference type="GO" id="GO:0005634">
    <property type="term" value="C:nucleus"/>
    <property type="evidence" value="ECO:0007669"/>
    <property type="project" value="UniProtKB-SubCell"/>
</dbReference>
<accession>A0A2I0AE51</accession>
<feature type="compositionally biased region" description="Basic and acidic residues" evidence="8">
    <location>
        <begin position="48"/>
        <end position="62"/>
    </location>
</feature>
<comment type="cofactor">
    <cofactor evidence="1">
        <name>a divalent metal cation</name>
        <dbReference type="ChEBI" id="CHEBI:60240"/>
    </cofactor>
</comment>
<keyword evidence="5" id="KW-0479">Metal-binding</keyword>
<dbReference type="AlphaFoldDB" id="A0A2I0AE51"/>
<dbReference type="Pfam" id="PF13359">
    <property type="entry name" value="DDE_Tnp_4"/>
    <property type="match status" value="1"/>
</dbReference>
<feature type="region of interest" description="Disordered" evidence="8">
    <location>
        <begin position="27"/>
        <end position="70"/>
    </location>
</feature>
<dbReference type="PANTHER" id="PTHR22930:SF244">
    <property type="entry name" value="OS05G0593000 PROTEIN"/>
    <property type="match status" value="1"/>
</dbReference>
<evidence type="ECO:0000256" key="6">
    <source>
        <dbReference type="ARBA" id="ARBA00022801"/>
    </source>
</evidence>
<evidence type="ECO:0000256" key="2">
    <source>
        <dbReference type="ARBA" id="ARBA00004123"/>
    </source>
</evidence>
<evidence type="ECO:0000256" key="5">
    <source>
        <dbReference type="ARBA" id="ARBA00022723"/>
    </source>
</evidence>
<evidence type="ECO:0000256" key="3">
    <source>
        <dbReference type="ARBA" id="ARBA00006958"/>
    </source>
</evidence>
<comment type="similarity">
    <text evidence="3">Belongs to the HARBI1 family.</text>
</comment>
<dbReference type="Proteomes" id="UP000236161">
    <property type="component" value="Unassembled WGS sequence"/>
</dbReference>
<proteinExistence type="inferred from homology"/>
<keyword evidence="7" id="KW-0539">Nucleus</keyword>
<gene>
    <name evidence="10" type="ORF">AXF42_Ash011264</name>
</gene>
<evidence type="ECO:0000259" key="9">
    <source>
        <dbReference type="Pfam" id="PF13359"/>
    </source>
</evidence>
<reference evidence="10 11" key="1">
    <citation type="journal article" date="2017" name="Nature">
        <title>The Apostasia genome and the evolution of orchids.</title>
        <authorList>
            <person name="Zhang G.Q."/>
            <person name="Liu K.W."/>
            <person name="Li Z."/>
            <person name="Lohaus R."/>
            <person name="Hsiao Y.Y."/>
            <person name="Niu S.C."/>
            <person name="Wang J.Y."/>
            <person name="Lin Y.C."/>
            <person name="Xu Q."/>
            <person name="Chen L.J."/>
            <person name="Yoshida K."/>
            <person name="Fujiwara S."/>
            <person name="Wang Z.W."/>
            <person name="Zhang Y.Q."/>
            <person name="Mitsuda N."/>
            <person name="Wang M."/>
            <person name="Liu G.H."/>
            <person name="Pecoraro L."/>
            <person name="Huang H.X."/>
            <person name="Xiao X.J."/>
            <person name="Lin M."/>
            <person name="Wu X.Y."/>
            <person name="Wu W.L."/>
            <person name="Chen Y.Y."/>
            <person name="Chang S.B."/>
            <person name="Sakamoto S."/>
            <person name="Ohme-Takagi M."/>
            <person name="Yagi M."/>
            <person name="Zeng S.J."/>
            <person name="Shen C.Y."/>
            <person name="Yeh C.M."/>
            <person name="Luo Y.B."/>
            <person name="Tsai W.C."/>
            <person name="Van de Peer Y."/>
            <person name="Liu Z.J."/>
        </authorList>
    </citation>
    <scope>NUCLEOTIDE SEQUENCE [LARGE SCALE GENOMIC DNA]</scope>
    <source>
        <strain evidence="11">cv. Shenzhen</strain>
        <tissue evidence="10">Stem</tissue>
    </source>
</reference>
<keyword evidence="11" id="KW-1185">Reference proteome</keyword>
<keyword evidence="4" id="KW-0540">Nuclease</keyword>
<evidence type="ECO:0000256" key="4">
    <source>
        <dbReference type="ARBA" id="ARBA00022722"/>
    </source>
</evidence>
<dbReference type="GO" id="GO:0004518">
    <property type="term" value="F:nuclease activity"/>
    <property type="evidence" value="ECO:0007669"/>
    <property type="project" value="UniProtKB-KW"/>
</dbReference>
<dbReference type="InterPro" id="IPR045249">
    <property type="entry name" value="HARBI1-like"/>
</dbReference>
<dbReference type="GO" id="GO:0046872">
    <property type="term" value="F:metal ion binding"/>
    <property type="evidence" value="ECO:0007669"/>
    <property type="project" value="UniProtKB-KW"/>
</dbReference>
<name>A0A2I0AE51_9ASPA</name>
<keyword evidence="6" id="KW-0378">Hydrolase</keyword>
<dbReference type="PANTHER" id="PTHR22930">
    <property type="match status" value="1"/>
</dbReference>
<organism evidence="10 11">
    <name type="scientific">Apostasia shenzhenica</name>
    <dbReference type="NCBI Taxonomy" id="1088818"/>
    <lineage>
        <taxon>Eukaryota</taxon>
        <taxon>Viridiplantae</taxon>
        <taxon>Streptophyta</taxon>
        <taxon>Embryophyta</taxon>
        <taxon>Tracheophyta</taxon>
        <taxon>Spermatophyta</taxon>
        <taxon>Magnoliopsida</taxon>
        <taxon>Liliopsida</taxon>
        <taxon>Asparagales</taxon>
        <taxon>Orchidaceae</taxon>
        <taxon>Apostasioideae</taxon>
        <taxon>Apostasia</taxon>
    </lineage>
</organism>
<feature type="domain" description="DDE Tnp4" evidence="9">
    <location>
        <begin position="208"/>
        <end position="365"/>
    </location>
</feature>
<dbReference type="EMBL" id="KZ451988">
    <property type="protein sequence ID" value="PKA53785.1"/>
    <property type="molecule type" value="Genomic_DNA"/>
</dbReference>
<evidence type="ECO:0000256" key="7">
    <source>
        <dbReference type="ARBA" id="ARBA00023242"/>
    </source>
</evidence>
<evidence type="ECO:0000313" key="11">
    <source>
        <dbReference type="Proteomes" id="UP000236161"/>
    </source>
</evidence>
<dbReference type="InterPro" id="IPR027806">
    <property type="entry name" value="HARBI1_dom"/>
</dbReference>
<evidence type="ECO:0000256" key="1">
    <source>
        <dbReference type="ARBA" id="ARBA00001968"/>
    </source>
</evidence>
<dbReference type="GO" id="GO:0016787">
    <property type="term" value="F:hydrolase activity"/>
    <property type="evidence" value="ECO:0007669"/>
    <property type="project" value="UniProtKB-KW"/>
</dbReference>
<dbReference type="OrthoDB" id="2668416at2759"/>
<sequence length="418" mass="47103">MLTNLQAPYMTFPQAGSLDVDDFSDNFSFLLDDPPPAEMPPSKKRSRTVSEDDRRSEMEDTGRTPPPPQRRLWVKERSRAWWEQCSHPDFPESEFRRAFRMGRATFDMICEELGSAVAKEDTTLRAAIPVRQRVAVCIWRLATGEPLRLVSKRFGLGISTCHKLVLEVCSAIKTVLMPKFLRWPDDPAAVCRRFESISGIPNTVGAMYTTHIPIIAPKSNVSSYFNRRHTERNQKTSYSITVQGVVDPNGVFTDVCIGWPGSMSDEQVLEKSALYQLATRGGLLGKDWVVGGMGYPLTDWVMVPYARRNLTWTEHAFNEKIEEARRVAVEAFGGLKGRWGCLQKRTEVKLQELPAVIGACCVLHNICEISGEEPQRGFELFDDEMLPENGMRSVRSMQTRDSIAHNLLHSGLAGTSFI</sequence>